<keyword evidence="1" id="KW-0238">DNA-binding</keyword>
<evidence type="ECO:0000313" key="2">
    <source>
        <dbReference type="Proteomes" id="UP000634522"/>
    </source>
</evidence>
<dbReference type="Proteomes" id="UP000634522">
    <property type="component" value="Unassembled WGS sequence"/>
</dbReference>
<organism evidence="1 2">
    <name type="scientific">Aromatoleum toluolicum</name>
    <dbReference type="NCBI Taxonomy" id="90060"/>
    <lineage>
        <taxon>Bacteria</taxon>
        <taxon>Pseudomonadati</taxon>
        <taxon>Pseudomonadota</taxon>
        <taxon>Betaproteobacteria</taxon>
        <taxon>Rhodocyclales</taxon>
        <taxon>Rhodocyclaceae</taxon>
        <taxon>Aromatoleum</taxon>
    </lineage>
</organism>
<accession>A0ABX1NGL7</accession>
<keyword evidence="2" id="KW-1185">Reference proteome</keyword>
<protein>
    <submittedName>
        <fullName evidence="1">DNA-binding protein</fullName>
    </submittedName>
</protein>
<reference evidence="1 2" key="1">
    <citation type="submission" date="2019-12" db="EMBL/GenBank/DDBJ databases">
        <title>Comparative genomics gives insights into the taxonomy of the Azoarcus-Aromatoleum group and reveals separate origins of nif in the plant-associated Azoarcus and non-plant-associated Aromatoleum sub-groups.</title>
        <authorList>
            <person name="Lafos M."/>
            <person name="Maluk M."/>
            <person name="Batista M."/>
            <person name="Junghare M."/>
            <person name="Carmona M."/>
            <person name="Faoro H."/>
            <person name="Cruz L.M."/>
            <person name="Battistoni F."/>
            <person name="De Souza E."/>
            <person name="Pedrosa F."/>
            <person name="Chen W.-M."/>
            <person name="Poole P.S."/>
            <person name="Dixon R.A."/>
            <person name="James E.K."/>
        </authorList>
    </citation>
    <scope>NUCLEOTIDE SEQUENCE [LARGE SCALE GENOMIC DNA]</scope>
    <source>
        <strain evidence="1 2">T</strain>
    </source>
</reference>
<name>A0ABX1NGL7_9RHOO</name>
<dbReference type="RefSeq" id="WP_169141151.1">
    <property type="nucleotide sequence ID" value="NZ_WTVS01000026.1"/>
</dbReference>
<comment type="caution">
    <text evidence="1">The sequence shown here is derived from an EMBL/GenBank/DDBJ whole genome shotgun (WGS) entry which is preliminary data.</text>
</comment>
<evidence type="ECO:0000313" key="1">
    <source>
        <dbReference type="EMBL" id="NMF98399.1"/>
    </source>
</evidence>
<dbReference type="EMBL" id="WTVS01000026">
    <property type="protein sequence ID" value="NMF98399.1"/>
    <property type="molecule type" value="Genomic_DNA"/>
</dbReference>
<proteinExistence type="predicted"/>
<dbReference type="GO" id="GO:0003677">
    <property type="term" value="F:DNA binding"/>
    <property type="evidence" value="ECO:0007669"/>
    <property type="project" value="UniProtKB-KW"/>
</dbReference>
<sequence length="192" mass="20776">MTTDTVAPVFVSAHAALTFAFNYSLQQYDAPPMAKLMRGAIGSGKGLVGLDGAGQSGFVRAEVKRLPIEQQMAIAARFAPAMQECECGKVCCSGKTPGKEWAEAVEWLTSYAMRAALAGCVSHHRLRQALVMRAFGRKTVSLDALAEIASVHRNTVSDQNQRVQKCMREIEAKAVRAIDERLRNCGMVGEDG</sequence>
<gene>
    <name evidence="1" type="ORF">GPA27_13490</name>
</gene>